<dbReference type="Proteomes" id="UP000198640">
    <property type="component" value="Unassembled WGS sequence"/>
</dbReference>
<gene>
    <name evidence="6" type="ORF">SAMN05421881_101344</name>
</gene>
<sequence>MSTLSTLTQPVEIDAAFKPDDILRILETALLTAQEPLSMSDLGRLFDGQINHKALHAALTNLRTKWHDSGLELTQVASGWRFQSKPEMQIYLDRLTPHRPPRYSRAAMETLAIIAYRQPVTRGDIEAIRGVVAAGSIIKALEARGWIETVGQRDVPGRPFLYATTQHFLNDLNLQSLEQLPPLEDLDSLSIVADKLERVDGEATTAQENNPSHSNNKSL</sequence>
<dbReference type="InterPro" id="IPR036388">
    <property type="entry name" value="WH-like_DNA-bd_sf"/>
</dbReference>
<organism evidence="6 7">
    <name type="scientific">Nitrosomonas halophila</name>
    <dbReference type="NCBI Taxonomy" id="44576"/>
    <lineage>
        <taxon>Bacteria</taxon>
        <taxon>Pseudomonadati</taxon>
        <taxon>Pseudomonadota</taxon>
        <taxon>Betaproteobacteria</taxon>
        <taxon>Nitrosomonadales</taxon>
        <taxon>Nitrosomonadaceae</taxon>
        <taxon>Nitrosomonas</taxon>
    </lineage>
</organism>
<dbReference type="SUPFAM" id="SSF46785">
    <property type="entry name" value="Winged helix' DNA-binding domain"/>
    <property type="match status" value="2"/>
</dbReference>
<feature type="region of interest" description="Disordered" evidence="5">
    <location>
        <begin position="200"/>
        <end position="219"/>
    </location>
</feature>
<evidence type="ECO:0000256" key="2">
    <source>
        <dbReference type="ARBA" id="ARBA00022618"/>
    </source>
</evidence>
<reference evidence="6 7" key="1">
    <citation type="submission" date="2016-10" db="EMBL/GenBank/DDBJ databases">
        <authorList>
            <person name="de Groot N.N."/>
        </authorList>
    </citation>
    <scope>NUCLEOTIDE SEQUENCE [LARGE SCALE GENOMIC DNA]</scope>
    <source>
        <strain evidence="6 7">Nm1</strain>
    </source>
</reference>
<keyword evidence="7" id="KW-1185">Reference proteome</keyword>
<dbReference type="GO" id="GO:0051304">
    <property type="term" value="P:chromosome separation"/>
    <property type="evidence" value="ECO:0007669"/>
    <property type="project" value="InterPro"/>
</dbReference>
<evidence type="ECO:0000256" key="1">
    <source>
        <dbReference type="ARBA" id="ARBA00022490"/>
    </source>
</evidence>
<dbReference type="Gene3D" id="1.10.10.10">
    <property type="entry name" value="Winged helix-like DNA-binding domain superfamily/Winged helix DNA-binding domain"/>
    <property type="match status" value="2"/>
</dbReference>
<accession>A0A1H3FWR1</accession>
<keyword evidence="2" id="KW-0132">Cell division</keyword>
<dbReference type="PANTHER" id="PTHR34298">
    <property type="entry name" value="SEGREGATION AND CONDENSATION PROTEIN B"/>
    <property type="match status" value="1"/>
</dbReference>
<protein>
    <submittedName>
        <fullName evidence="6">Segregation and condensation protein B</fullName>
    </submittedName>
</protein>
<dbReference type="STRING" id="44576.SAMN05421881_101344"/>
<dbReference type="PIRSF" id="PIRSF019345">
    <property type="entry name" value="ScpB"/>
    <property type="match status" value="1"/>
</dbReference>
<dbReference type="PANTHER" id="PTHR34298:SF2">
    <property type="entry name" value="SEGREGATION AND CONDENSATION PROTEIN B"/>
    <property type="match status" value="1"/>
</dbReference>
<feature type="compositionally biased region" description="Polar residues" evidence="5">
    <location>
        <begin position="204"/>
        <end position="219"/>
    </location>
</feature>
<dbReference type="AlphaFoldDB" id="A0A1H3FWR1"/>
<dbReference type="OrthoDB" id="9806226at2"/>
<dbReference type="InterPro" id="IPR036390">
    <property type="entry name" value="WH_DNA-bd_sf"/>
</dbReference>
<evidence type="ECO:0000313" key="7">
    <source>
        <dbReference type="Proteomes" id="UP000198640"/>
    </source>
</evidence>
<proteinExistence type="predicted"/>
<name>A0A1H3FWR1_9PROT</name>
<keyword evidence="4" id="KW-0131">Cell cycle</keyword>
<dbReference type="GO" id="GO:0051301">
    <property type="term" value="P:cell division"/>
    <property type="evidence" value="ECO:0007669"/>
    <property type="project" value="UniProtKB-KW"/>
</dbReference>
<evidence type="ECO:0000256" key="4">
    <source>
        <dbReference type="ARBA" id="ARBA00023306"/>
    </source>
</evidence>
<keyword evidence="3" id="KW-0159">Chromosome partition</keyword>
<evidence type="ECO:0000256" key="3">
    <source>
        <dbReference type="ARBA" id="ARBA00022829"/>
    </source>
</evidence>
<dbReference type="Pfam" id="PF04079">
    <property type="entry name" value="SMC_ScpB"/>
    <property type="match status" value="1"/>
</dbReference>
<evidence type="ECO:0000256" key="5">
    <source>
        <dbReference type="SAM" id="MobiDB-lite"/>
    </source>
</evidence>
<dbReference type="InterPro" id="IPR005234">
    <property type="entry name" value="ScpB_csome_segregation"/>
</dbReference>
<evidence type="ECO:0000313" key="6">
    <source>
        <dbReference type="EMBL" id="SDX95512.1"/>
    </source>
</evidence>
<dbReference type="EMBL" id="FNOY01000013">
    <property type="protein sequence ID" value="SDX95512.1"/>
    <property type="molecule type" value="Genomic_DNA"/>
</dbReference>
<keyword evidence="1" id="KW-0963">Cytoplasm</keyword>
<dbReference type="NCBIfam" id="TIGR00281">
    <property type="entry name" value="SMC-Scp complex subunit ScpB"/>
    <property type="match status" value="1"/>
</dbReference>
<dbReference type="RefSeq" id="WP_090412768.1">
    <property type="nucleotide sequence ID" value="NZ_FNOY01000013.1"/>
</dbReference>